<organism evidence="1 2">
    <name type="scientific">Parablautia intestinalis</name>
    <dbReference type="NCBI Taxonomy" id="2320100"/>
    <lineage>
        <taxon>Bacteria</taxon>
        <taxon>Bacillati</taxon>
        <taxon>Bacillota</taxon>
        <taxon>Clostridia</taxon>
        <taxon>Lachnospirales</taxon>
        <taxon>Lachnospiraceae</taxon>
        <taxon>Parablautia</taxon>
    </lineage>
</organism>
<gene>
    <name evidence="1" type="ORF">D7V94_11365</name>
</gene>
<dbReference type="Pfam" id="PF08757">
    <property type="entry name" value="CotH"/>
    <property type="match status" value="1"/>
</dbReference>
<keyword evidence="2" id="KW-1185">Reference proteome</keyword>
<reference evidence="1 2" key="1">
    <citation type="submission" date="2018-09" db="EMBL/GenBank/DDBJ databases">
        <title>Murine metabolic-syndrome-specific gut microbial biobank.</title>
        <authorList>
            <person name="Liu C."/>
        </authorList>
    </citation>
    <scope>NUCLEOTIDE SEQUENCE [LARGE SCALE GENOMIC DNA]</scope>
    <source>
        <strain evidence="1 2">0.1xD8-82</strain>
    </source>
</reference>
<sequence length="523" mass="61828">MGIKMKKKMWIILLSVLFLGVYLTGGKILDRFSEDIMKAKVLSMEEINLLCEGKEDAFMESEITLNGGKIAYDSEQNLLLVPQNLSEEQFEGSLQVPDGKLYFLEDEALGDKAQTIRESKMLHLFWIRDTRCWMYNVYFTGMPVASIDTKEVSEEEISSGEIWVYDPYHSAAEYQKAECTWHLRGATSLNYEKSSYRLTLTDKKLSLLGMRKDDDWMLHSLYDDEGLIHNKLSYEVWQEIAASNDVNHDEGISMEYVELFLDDTYLGVYGLSERIDKKALHLNDKDILYKCKDQKDPGLDDFYSELTEEMTPTFVWKHPKDFEMEDWEPLRKWVSMFCFEEFEDYESAAAILNMENAVDYNLFNMLTCGMDNIMKNIYFHADYQEDGSYRFIKIPWDLNMTWGNSWIDDGNCNFNRFQEKNFDGDDGWTPDMYLLYEHVPEKTGPLLADRWQELRVNIITKEALYEKLDSEFAYLYDSGAYIRNRQKWPPKGEYWQDEYIYEYVDRRIDFLDGYFEQMRRQGG</sequence>
<name>A0A3A9AI89_9FIRM</name>
<dbReference type="InterPro" id="IPR014867">
    <property type="entry name" value="Spore_coat_CotH_CotH2/3/7"/>
</dbReference>
<evidence type="ECO:0008006" key="3">
    <source>
        <dbReference type="Google" id="ProtNLM"/>
    </source>
</evidence>
<evidence type="ECO:0000313" key="2">
    <source>
        <dbReference type="Proteomes" id="UP000280696"/>
    </source>
</evidence>
<proteinExistence type="predicted"/>
<comment type="caution">
    <text evidence="1">The sequence shown here is derived from an EMBL/GenBank/DDBJ whole genome shotgun (WGS) entry which is preliminary data.</text>
</comment>
<dbReference type="Proteomes" id="UP000280696">
    <property type="component" value="Unassembled WGS sequence"/>
</dbReference>
<accession>A0A3A9AI89</accession>
<dbReference type="AlphaFoldDB" id="A0A3A9AI89"/>
<dbReference type="EMBL" id="RAYQ01000011">
    <property type="protein sequence ID" value="RKI91097.1"/>
    <property type="molecule type" value="Genomic_DNA"/>
</dbReference>
<protein>
    <recommendedName>
        <fullName evidence="3">Spore coat protein CotH</fullName>
    </recommendedName>
</protein>
<dbReference type="OrthoDB" id="9803752at2"/>
<evidence type="ECO:0000313" key="1">
    <source>
        <dbReference type="EMBL" id="RKI91097.1"/>
    </source>
</evidence>